<sequence length="152" mass="16501">MAIQKGHRFTVTFDEAFPKGLVLVGEISPDFEYQENKNREPRQKVDSLTGKRQWVGTVTDPDESKAKRASFQVTFLADVQPVPSTAELVPGMGMRQIELDGLTVEPRVAGTGEYKYQGWLFRATGFKGSGAGVNKASAKPAEAKAADAPKVA</sequence>
<accession>A0ABS5A5I3</accession>
<protein>
    <recommendedName>
        <fullName evidence="4">Phage protein</fullName>
    </recommendedName>
</protein>
<dbReference type="Proteomes" id="UP001519363">
    <property type="component" value="Unassembled WGS sequence"/>
</dbReference>
<dbReference type="EMBL" id="JAGIOO010000001">
    <property type="protein sequence ID" value="MBP2471507.1"/>
    <property type="molecule type" value="Genomic_DNA"/>
</dbReference>
<name>A0ABS5A5I3_9PSEU</name>
<keyword evidence="3" id="KW-1185">Reference proteome</keyword>
<evidence type="ECO:0000313" key="3">
    <source>
        <dbReference type="Proteomes" id="UP001519363"/>
    </source>
</evidence>
<evidence type="ECO:0000313" key="2">
    <source>
        <dbReference type="EMBL" id="MBP2471507.1"/>
    </source>
</evidence>
<gene>
    <name evidence="2" type="ORF">JOF53_000379</name>
</gene>
<proteinExistence type="predicted"/>
<reference evidence="2 3" key="1">
    <citation type="submission" date="2021-03" db="EMBL/GenBank/DDBJ databases">
        <title>Sequencing the genomes of 1000 actinobacteria strains.</title>
        <authorList>
            <person name="Klenk H.-P."/>
        </authorList>
    </citation>
    <scope>NUCLEOTIDE SEQUENCE [LARGE SCALE GENOMIC DNA]</scope>
    <source>
        <strain evidence="2 3">DSM 44580</strain>
    </source>
</reference>
<comment type="caution">
    <text evidence="2">The sequence shown here is derived from an EMBL/GenBank/DDBJ whole genome shotgun (WGS) entry which is preliminary data.</text>
</comment>
<organism evidence="2 3">
    <name type="scientific">Crossiella equi</name>
    <dbReference type="NCBI Taxonomy" id="130796"/>
    <lineage>
        <taxon>Bacteria</taxon>
        <taxon>Bacillati</taxon>
        <taxon>Actinomycetota</taxon>
        <taxon>Actinomycetes</taxon>
        <taxon>Pseudonocardiales</taxon>
        <taxon>Pseudonocardiaceae</taxon>
        <taxon>Crossiella</taxon>
    </lineage>
</organism>
<feature type="region of interest" description="Disordered" evidence="1">
    <location>
        <begin position="130"/>
        <end position="152"/>
    </location>
</feature>
<feature type="compositionally biased region" description="Basic and acidic residues" evidence="1">
    <location>
        <begin position="141"/>
        <end position="152"/>
    </location>
</feature>
<dbReference type="RefSeq" id="WP_086783803.1">
    <property type="nucleotide sequence ID" value="NZ_JAGIOO010000001.1"/>
</dbReference>
<evidence type="ECO:0008006" key="4">
    <source>
        <dbReference type="Google" id="ProtNLM"/>
    </source>
</evidence>
<evidence type="ECO:0000256" key="1">
    <source>
        <dbReference type="SAM" id="MobiDB-lite"/>
    </source>
</evidence>